<proteinExistence type="predicted"/>
<dbReference type="OrthoDB" id="40426at10239"/>
<sequence length="101" mass="11884">MDDNIKQFEILFETLERSAKTKTNISDKDAINIIEDLDQKGTNIIYILYSMFMKKNNLPLNKFILKETETPEQLEIEMDFKKMPGNLKSILLQFADRHSQI</sequence>
<gene>
    <name evidence="1" type="primary">029L</name>
    <name evidence="1" type="ORF">IIV31_029L</name>
</gene>
<evidence type="ECO:0000313" key="2">
    <source>
        <dbReference type="Proteomes" id="UP000114278"/>
    </source>
</evidence>
<dbReference type="KEGG" id="vg:19738613"/>
<name>A0A068QKB8_9VIRU</name>
<protein>
    <submittedName>
        <fullName evidence="1">Uncharacterized protein</fullName>
    </submittedName>
</protein>
<dbReference type="RefSeq" id="YP_009046643.1">
    <property type="nucleotide sequence ID" value="NC_024451.1"/>
</dbReference>
<organism evidence="1 2">
    <name type="scientific">Armadillidium vulgare iridescent virus</name>
    <dbReference type="NCBI Taxonomy" id="72201"/>
    <lineage>
        <taxon>Viruses</taxon>
        <taxon>Varidnaviria</taxon>
        <taxon>Bamfordvirae</taxon>
        <taxon>Nucleocytoviricota</taxon>
        <taxon>Megaviricetes</taxon>
        <taxon>Pimascovirales</taxon>
        <taxon>Pimascovirales incertae sedis</taxon>
        <taxon>Iridoviridae</taxon>
        <taxon>Betairidovirinae</taxon>
        <taxon>Iridovirus</taxon>
        <taxon>Iridovirus armadillidium1</taxon>
        <taxon>Invertebrate iridescent virus 31</taxon>
    </lineage>
</organism>
<evidence type="ECO:0000313" key="1">
    <source>
        <dbReference type="EMBL" id="CCV02401.1"/>
    </source>
</evidence>
<accession>A0A068QKB8</accession>
<reference evidence="1 2" key="1">
    <citation type="journal article" date="2014" name="J. Gen. Virol.">
        <title>Genome sequence of a crustacean iridovirus, IIV31, isolated from the pill bug, Armadillidium vulgare.</title>
        <authorList>
            <person name="Piegu B."/>
            <person name="Guizard S."/>
            <person name="Yeping T."/>
            <person name="Cruaud C."/>
            <person name="Asgari S."/>
            <person name="Bideshi D.K."/>
            <person name="Federici B.A."/>
            <person name="Bigot Y."/>
        </authorList>
    </citation>
    <scope>NUCLEOTIDE SEQUENCE [LARGE SCALE GENOMIC DNA]</scope>
</reference>
<dbReference type="GeneID" id="19738613"/>
<keyword evidence="2" id="KW-1185">Reference proteome</keyword>
<dbReference type="EMBL" id="HF920637">
    <property type="protein sequence ID" value="CCV02401.1"/>
    <property type="molecule type" value="Genomic_DNA"/>
</dbReference>
<dbReference type="Proteomes" id="UP000114278">
    <property type="component" value="Segment"/>
</dbReference>